<accession>A0ABQ8UBY7</accession>
<dbReference type="GO" id="GO:0004386">
    <property type="term" value="F:helicase activity"/>
    <property type="evidence" value="ECO:0007669"/>
    <property type="project" value="UniProtKB-KW"/>
</dbReference>
<keyword evidence="6" id="KW-0539">Nucleus</keyword>
<evidence type="ECO:0000256" key="1">
    <source>
        <dbReference type="ARBA" id="ARBA00004123"/>
    </source>
</evidence>
<evidence type="ECO:0000256" key="4">
    <source>
        <dbReference type="ARBA" id="ARBA00022840"/>
    </source>
</evidence>
<dbReference type="InterPro" id="IPR012340">
    <property type="entry name" value="NA-bd_OB-fold"/>
</dbReference>
<dbReference type="Gene3D" id="3.40.50.300">
    <property type="entry name" value="P-loop containing nucleotide triphosphate hydrolases"/>
    <property type="match status" value="1"/>
</dbReference>
<gene>
    <name evidence="9" type="ORF">PAPYR_7826</name>
</gene>
<dbReference type="PANTHER" id="PTHR11630">
    <property type="entry name" value="DNA REPLICATION LICENSING FACTOR MCM FAMILY MEMBER"/>
    <property type="match status" value="1"/>
</dbReference>
<dbReference type="SMART" id="SM00350">
    <property type="entry name" value="MCM"/>
    <property type="match status" value="1"/>
</dbReference>
<dbReference type="PRINTS" id="PR01657">
    <property type="entry name" value="MCMFAMILY"/>
</dbReference>
<evidence type="ECO:0000259" key="8">
    <source>
        <dbReference type="PROSITE" id="PS50051"/>
    </source>
</evidence>
<feature type="domain" description="MCM C-terminal AAA(+) ATPase" evidence="8">
    <location>
        <begin position="378"/>
        <end position="582"/>
    </location>
</feature>
<comment type="similarity">
    <text evidence="2 7">Belongs to the MCM family.</text>
</comment>
<protein>
    <submittedName>
        <fullName evidence="9">DNA helicase MCM8</fullName>
    </submittedName>
</protein>
<dbReference type="Gene3D" id="2.20.28.10">
    <property type="match status" value="1"/>
</dbReference>
<dbReference type="InterPro" id="IPR027417">
    <property type="entry name" value="P-loop_NTPase"/>
</dbReference>
<reference evidence="9" key="1">
    <citation type="journal article" date="2022" name="bioRxiv">
        <title>Genomics of Preaxostyla Flagellates Illuminates Evolutionary Transitions and the Path Towards Mitochondrial Loss.</title>
        <authorList>
            <person name="Novak L.V.F."/>
            <person name="Treitli S.C."/>
            <person name="Pyrih J."/>
            <person name="Halakuc P."/>
            <person name="Pipaliya S.V."/>
            <person name="Vacek V."/>
            <person name="Brzon O."/>
            <person name="Soukal P."/>
            <person name="Eme L."/>
            <person name="Dacks J.B."/>
            <person name="Karnkowska A."/>
            <person name="Elias M."/>
            <person name="Hampl V."/>
        </authorList>
    </citation>
    <scope>NUCLEOTIDE SEQUENCE</scope>
    <source>
        <strain evidence="9">RCP-MX</strain>
    </source>
</reference>
<dbReference type="CDD" id="cd22247">
    <property type="entry name" value="MCM8_WHD"/>
    <property type="match status" value="1"/>
</dbReference>
<dbReference type="InterPro" id="IPR041562">
    <property type="entry name" value="MCM_lid"/>
</dbReference>
<comment type="caution">
    <text evidence="9">The sequence shown here is derived from an EMBL/GenBank/DDBJ whole genome shotgun (WGS) entry which is preliminary data.</text>
</comment>
<organism evidence="9 10">
    <name type="scientific">Paratrimastix pyriformis</name>
    <dbReference type="NCBI Taxonomy" id="342808"/>
    <lineage>
        <taxon>Eukaryota</taxon>
        <taxon>Metamonada</taxon>
        <taxon>Preaxostyla</taxon>
        <taxon>Paratrimastigidae</taxon>
        <taxon>Paratrimastix</taxon>
    </lineage>
</organism>
<evidence type="ECO:0000313" key="10">
    <source>
        <dbReference type="Proteomes" id="UP001141327"/>
    </source>
</evidence>
<evidence type="ECO:0000256" key="5">
    <source>
        <dbReference type="ARBA" id="ARBA00023125"/>
    </source>
</evidence>
<dbReference type="SUPFAM" id="SSF52540">
    <property type="entry name" value="P-loop containing nucleoside triphosphate hydrolases"/>
    <property type="match status" value="1"/>
</dbReference>
<evidence type="ECO:0000256" key="7">
    <source>
        <dbReference type="RuleBase" id="RU004070"/>
    </source>
</evidence>
<dbReference type="InterPro" id="IPR056875">
    <property type="entry name" value="MCM8/REC_WHD"/>
</dbReference>
<keyword evidence="9" id="KW-0378">Hydrolase</keyword>
<dbReference type="EMBL" id="JAPMOS010000060">
    <property type="protein sequence ID" value="KAJ4456804.1"/>
    <property type="molecule type" value="Genomic_DNA"/>
</dbReference>
<sequence length="825" mass="91433">MVFELPVALRSREGPIAPSLHPLVSPRLDLFRTMPPHRHDHANESGRFHIKCSFSTDHLLRQAEFEGAPLYFHGNEVISDVTFSAVRDFTDFFKSMHAPAASLDPKLKKYVVPVDLTVFQHLAQMPEISELPTFRAFFDTLSAQPETMLQCMCLAAHQVIHKVKRECQFPYPDKPVIVRLKNFDPKLPMKCLKSNVIGRMIAITGTVVRVGIAKSILTEMQFACAKCGTPITCHFANGIYQQPTRCAMRECRGKTFNPLHETAVSVDWQKIRVQEIITDYEDSGRIPRTVDCELFEDLVDACAPGDIVTVTGIVKVASVDEGGGRFKSKKKESKLFTLYLVAHGLQRMSDQSRTDAESHQFTDRELQAIHKIASQPNLFSLLVQSLCPPIFGHEMIKAGFILALFGGTPRQTDPKSVSIRSDIHMLVVGDPGLGKSQMLRSVASVSPRGVYVSGRATTSSGLTVTVVKEGNDFALEAGALVMGDRGSCCIDEFDKMGNEHQALLEAMEQQTISIAKGGLVCSLRAQTSVLAAANPVGGHYNRAKTVSENLKISPMILSRFDLVFILLDEVDEEKDMRLSEHLMSLFAGAARREAHEQQGASATKSLLSSPVVLEPTDFRGQSAGAAATSTDDAPLATRLAEKSPDPIPHFLLRKYIAYCKQQCHPQLTDPAREVLRNFYLSLRRSHHRYDSTPITTRQLESLVRLSEARAKCELREQVTEKDALDVVAVLKESLYESLADENGRVDFTRSTGMSKSKEVNCLCRALNNFCNRQGQPLLTMLEIQTVAADIGIKGNVRELVERMNNIGLLLKRANNVYKFTGAGMD</sequence>
<dbReference type="InterPro" id="IPR031327">
    <property type="entry name" value="MCM"/>
</dbReference>
<evidence type="ECO:0000256" key="2">
    <source>
        <dbReference type="ARBA" id="ARBA00008010"/>
    </source>
</evidence>
<proteinExistence type="inferred from homology"/>
<dbReference type="InterPro" id="IPR001208">
    <property type="entry name" value="MCM_dom"/>
</dbReference>
<dbReference type="PANTHER" id="PTHR11630:SF47">
    <property type="entry name" value="DNA HELICASE MCM8"/>
    <property type="match status" value="1"/>
</dbReference>
<dbReference type="Pfam" id="PF17207">
    <property type="entry name" value="MCM_OB"/>
    <property type="match status" value="1"/>
</dbReference>
<dbReference type="Pfam" id="PF00493">
    <property type="entry name" value="MCM"/>
    <property type="match status" value="1"/>
</dbReference>
<keyword evidence="3 7" id="KW-0547">Nucleotide-binding</keyword>
<dbReference type="PROSITE" id="PS50051">
    <property type="entry name" value="MCM_2"/>
    <property type="match status" value="1"/>
</dbReference>
<keyword evidence="10" id="KW-1185">Reference proteome</keyword>
<comment type="subcellular location">
    <subcellularLocation>
        <location evidence="1">Nucleus</location>
    </subcellularLocation>
</comment>
<dbReference type="Pfam" id="PF25051">
    <property type="entry name" value="WHD_MCM8"/>
    <property type="match status" value="1"/>
</dbReference>
<evidence type="ECO:0000313" key="9">
    <source>
        <dbReference type="EMBL" id="KAJ4456804.1"/>
    </source>
</evidence>
<evidence type="ECO:0000256" key="6">
    <source>
        <dbReference type="ARBA" id="ARBA00023242"/>
    </source>
</evidence>
<dbReference type="Pfam" id="PF17855">
    <property type="entry name" value="MCM_lid"/>
    <property type="match status" value="1"/>
</dbReference>
<dbReference type="InterPro" id="IPR033762">
    <property type="entry name" value="MCM_OB"/>
</dbReference>
<keyword evidence="5 7" id="KW-0238">DNA-binding</keyword>
<keyword evidence="9" id="KW-0347">Helicase</keyword>
<evidence type="ECO:0000256" key="3">
    <source>
        <dbReference type="ARBA" id="ARBA00022741"/>
    </source>
</evidence>
<name>A0ABQ8UBY7_9EUKA</name>
<dbReference type="Gene3D" id="2.40.50.140">
    <property type="entry name" value="Nucleic acid-binding proteins"/>
    <property type="match status" value="1"/>
</dbReference>
<dbReference type="SUPFAM" id="SSF50249">
    <property type="entry name" value="Nucleic acid-binding proteins"/>
    <property type="match status" value="1"/>
</dbReference>
<dbReference type="Proteomes" id="UP001141327">
    <property type="component" value="Unassembled WGS sequence"/>
</dbReference>
<keyword evidence="4 7" id="KW-0067">ATP-binding</keyword>